<dbReference type="Proteomes" id="UP000648535">
    <property type="component" value="Unassembled WGS sequence"/>
</dbReference>
<name>A0A8H9GAP7_9MICO</name>
<dbReference type="EMBL" id="BMOI01000009">
    <property type="protein sequence ID" value="GGL03663.1"/>
    <property type="molecule type" value="Genomic_DNA"/>
</dbReference>
<comment type="caution">
    <text evidence="1">The sequence shown here is derived from an EMBL/GenBank/DDBJ whole genome shotgun (WGS) entry which is preliminary data.</text>
</comment>
<accession>A0A8H9GAP7</accession>
<proteinExistence type="predicted"/>
<reference evidence="1" key="1">
    <citation type="journal article" date="2014" name="Int. J. Syst. Evol. Microbiol.">
        <title>Complete genome sequence of Corynebacterium casei LMG S-19264T (=DSM 44701T), isolated from a smear-ripened cheese.</title>
        <authorList>
            <consortium name="US DOE Joint Genome Institute (JGI-PGF)"/>
            <person name="Walter F."/>
            <person name="Albersmeier A."/>
            <person name="Kalinowski J."/>
            <person name="Ruckert C."/>
        </authorList>
    </citation>
    <scope>NUCLEOTIDE SEQUENCE</scope>
    <source>
        <strain evidence="1">JCM 1480</strain>
    </source>
</reference>
<evidence type="ECO:0008006" key="3">
    <source>
        <dbReference type="Google" id="ProtNLM"/>
    </source>
</evidence>
<organism evidence="1 2">
    <name type="scientific">Curtobacterium luteum</name>
    <dbReference type="NCBI Taxonomy" id="33881"/>
    <lineage>
        <taxon>Bacteria</taxon>
        <taxon>Bacillati</taxon>
        <taxon>Actinomycetota</taxon>
        <taxon>Actinomycetes</taxon>
        <taxon>Micrococcales</taxon>
        <taxon>Microbacteriaceae</taxon>
        <taxon>Curtobacterium</taxon>
    </lineage>
</organism>
<reference evidence="1" key="2">
    <citation type="submission" date="2020-09" db="EMBL/GenBank/DDBJ databases">
        <authorList>
            <person name="Sun Q."/>
            <person name="Ohkuma M."/>
        </authorList>
    </citation>
    <scope>NUCLEOTIDE SEQUENCE</scope>
    <source>
        <strain evidence="1">JCM 1480</strain>
    </source>
</reference>
<protein>
    <recommendedName>
        <fullName evidence="3">Transcriptional regulator, AbiEi antitoxin, Type IV TA system</fullName>
    </recommendedName>
</protein>
<evidence type="ECO:0000313" key="2">
    <source>
        <dbReference type="Proteomes" id="UP000648535"/>
    </source>
</evidence>
<gene>
    <name evidence="1" type="ORF">GCM10009769_22320</name>
</gene>
<dbReference type="AlphaFoldDB" id="A0A8H9GAP7"/>
<evidence type="ECO:0000313" key="1">
    <source>
        <dbReference type="EMBL" id="GGL03663.1"/>
    </source>
</evidence>
<sequence>MVRIADGVYVDTAVWQSMSAIERHLALARALAPTVRPTAAFSHLTAAIALGWPLVGPPPARVHVTDAVTSRTEHRAHLVRHAGEPDLGPRPVSMGGVPITGPLRTAIDLAATLEPAVAAVAVDHAVRTRLVTIDDFVAALPGPRRRGSVRGRTVAEALDPLHESAGESYTAIRMVEIGLPRPVAQHEFRSADGRTDRVDFWFEELGVVVEFDGKQKYVDREVLGARSPDEALWHEKVREDRLRAFTAVRTVVRPTWWHLVDPDRLRALFRQHRVHF</sequence>